<gene>
    <name evidence="6" type="ORF">VaNZ11_014211</name>
</gene>
<dbReference type="Gene3D" id="3.40.50.300">
    <property type="entry name" value="P-loop containing nucleotide triphosphate hydrolases"/>
    <property type="match status" value="1"/>
</dbReference>
<keyword evidence="7" id="KW-1185">Reference proteome</keyword>
<sequence length="448" mass="51677">MTCYIRHLRKCSSVVRAKGRFEIIVRYMLRFRYIVKHIIHNARSNIKRYAMDRIRGRTYLFRRVVLLFALSSWIKNGAALNTSIQNYLDIYKPIDYAVVGQQKVTVFPLCQCGTSTLWNILTLNSAVKWVGHGKESFFFSGEIPRTTLCDNLVEDFLTQVAVQRLKLNRTDILIGDWSATHFSCSCCPTALKSLNANLKIIVLLRDPVQRALSRFVEQKRSIRMPFHKTVENLTFPEFVELEVAALKACVARAASLQQPRPPPPEDPTQSAHGQQRPVGEEPLVGWGLGLDIVRWMEMQCYSRSNIIGWSVYDVFLENYLAHFPKEQVLVLYTDDLSTRPLELFRRVEAFLGAPQHRYDNSVTDLVFNSHDCYHWRCARKKGDINNQMSLLAVSSDEGQQQQPSRNAPFAQAVARLVDLYRPHVRRLFSWAEQGRIAPPPERWKTLYA</sequence>
<comment type="similarity">
    <text evidence="3">Belongs to the sulfotransferase 1 family.</text>
</comment>
<dbReference type="InterPro" id="IPR037359">
    <property type="entry name" value="NST/OST"/>
</dbReference>
<dbReference type="PANTHER" id="PTHR10605">
    <property type="entry name" value="HEPARAN SULFATE SULFOTRANSFERASE"/>
    <property type="match status" value="1"/>
</dbReference>
<keyword evidence="1 3" id="KW-0808">Transferase</keyword>
<protein>
    <recommendedName>
        <fullName evidence="3">Sulfotransferase</fullName>
        <ecNumber evidence="3">2.8.2.-</ecNumber>
    </recommendedName>
</protein>
<name>A0ABQ5SIB1_9CHLO</name>
<dbReference type="EMBL" id="BSDZ01000086">
    <property type="protein sequence ID" value="GLI69705.1"/>
    <property type="molecule type" value="Genomic_DNA"/>
</dbReference>
<dbReference type="PANTHER" id="PTHR10605:SF56">
    <property type="entry name" value="BIFUNCTIONAL HEPARAN SULFATE N-DEACETYLASE_N-SULFOTRANSFERASE"/>
    <property type="match status" value="1"/>
</dbReference>
<dbReference type="EC" id="2.8.2.-" evidence="3"/>
<evidence type="ECO:0000256" key="4">
    <source>
        <dbReference type="SAM" id="MobiDB-lite"/>
    </source>
</evidence>
<comment type="caution">
    <text evidence="6">The sequence shown here is derived from an EMBL/GenBank/DDBJ whole genome shotgun (WGS) entry which is preliminary data.</text>
</comment>
<feature type="domain" description="Sulfotransferase" evidence="5">
    <location>
        <begin position="112"/>
        <end position="368"/>
    </location>
</feature>
<dbReference type="Proteomes" id="UP001165090">
    <property type="component" value="Unassembled WGS sequence"/>
</dbReference>
<evidence type="ECO:0000313" key="6">
    <source>
        <dbReference type="EMBL" id="GLI69705.1"/>
    </source>
</evidence>
<feature type="region of interest" description="Disordered" evidence="4">
    <location>
        <begin position="256"/>
        <end position="280"/>
    </location>
</feature>
<evidence type="ECO:0000256" key="1">
    <source>
        <dbReference type="ARBA" id="ARBA00022679"/>
    </source>
</evidence>
<dbReference type="InterPro" id="IPR000863">
    <property type="entry name" value="Sulfotransferase_dom"/>
</dbReference>
<proteinExistence type="inferred from homology"/>
<dbReference type="Pfam" id="PF00685">
    <property type="entry name" value="Sulfotransfer_1"/>
    <property type="match status" value="1"/>
</dbReference>
<evidence type="ECO:0000313" key="7">
    <source>
        <dbReference type="Proteomes" id="UP001165090"/>
    </source>
</evidence>
<dbReference type="SUPFAM" id="SSF52540">
    <property type="entry name" value="P-loop containing nucleoside triphosphate hydrolases"/>
    <property type="match status" value="1"/>
</dbReference>
<organism evidence="6 7">
    <name type="scientific">Volvox africanus</name>
    <dbReference type="NCBI Taxonomy" id="51714"/>
    <lineage>
        <taxon>Eukaryota</taxon>
        <taxon>Viridiplantae</taxon>
        <taxon>Chlorophyta</taxon>
        <taxon>core chlorophytes</taxon>
        <taxon>Chlorophyceae</taxon>
        <taxon>CS clade</taxon>
        <taxon>Chlamydomonadales</taxon>
        <taxon>Volvocaceae</taxon>
        <taxon>Volvox</taxon>
    </lineage>
</organism>
<evidence type="ECO:0000256" key="2">
    <source>
        <dbReference type="ARBA" id="ARBA00023180"/>
    </source>
</evidence>
<evidence type="ECO:0000256" key="3">
    <source>
        <dbReference type="RuleBase" id="RU361155"/>
    </source>
</evidence>
<reference evidence="6 7" key="1">
    <citation type="journal article" date="2023" name="IScience">
        <title>Expanded male sex-determining region conserved during the evolution of homothallism in the green alga Volvox.</title>
        <authorList>
            <person name="Yamamoto K."/>
            <person name="Matsuzaki R."/>
            <person name="Mahakham W."/>
            <person name="Heman W."/>
            <person name="Sekimoto H."/>
            <person name="Kawachi M."/>
            <person name="Minakuchi Y."/>
            <person name="Toyoda A."/>
            <person name="Nozaki H."/>
        </authorList>
    </citation>
    <scope>NUCLEOTIDE SEQUENCE [LARGE SCALE GENOMIC DNA]</scope>
    <source>
        <strain evidence="6 7">NIES-4468</strain>
    </source>
</reference>
<keyword evidence="2" id="KW-0325">Glycoprotein</keyword>
<accession>A0ABQ5SIB1</accession>
<evidence type="ECO:0000259" key="5">
    <source>
        <dbReference type="Pfam" id="PF00685"/>
    </source>
</evidence>
<dbReference type="InterPro" id="IPR027417">
    <property type="entry name" value="P-loop_NTPase"/>
</dbReference>